<sequence>MKENKIAILIFANSAEKEMVSKPFSSSSLFEALNLQTINIAKKTGLPYFHLNEAQQVGANFGERFTNAIQTVYNQGYNSVITIGNDTPHLTSKHILKTAEKLKTHHVVLGPSTDGGFYLMGLKKQQFNPDVFLKLPWQTTNLNRSISKVLASKKSNIHYLEVLTDIDNASDIKLVLNSFKSISTTIKSILLQSILNISKIIAYHNIAFNNFILNRQHNKGSPALLHL</sequence>
<dbReference type="PANTHER" id="PTHR36529">
    <property type="entry name" value="SLL1095 PROTEIN"/>
    <property type="match status" value="1"/>
</dbReference>
<dbReference type="EMBL" id="BAABCA010000006">
    <property type="protein sequence ID" value="GAA4238614.1"/>
    <property type="molecule type" value="Genomic_DNA"/>
</dbReference>
<dbReference type="Proteomes" id="UP001501496">
    <property type="component" value="Unassembled WGS sequence"/>
</dbReference>
<comment type="caution">
    <text evidence="1">The sequence shown here is derived from an EMBL/GenBank/DDBJ whole genome shotgun (WGS) entry which is preliminary data.</text>
</comment>
<name>A0ABP8CFX6_9FLAO</name>
<accession>A0ABP8CFX6</accession>
<dbReference type="RefSeq" id="WP_344789113.1">
    <property type="nucleotide sequence ID" value="NZ_BAABCA010000006.1"/>
</dbReference>
<evidence type="ECO:0008006" key="3">
    <source>
        <dbReference type="Google" id="ProtNLM"/>
    </source>
</evidence>
<dbReference type="Pfam" id="PF09837">
    <property type="entry name" value="DUF2064"/>
    <property type="match status" value="1"/>
</dbReference>
<organism evidence="1 2">
    <name type="scientific">Postechiella marina</name>
    <dbReference type="NCBI Taxonomy" id="943941"/>
    <lineage>
        <taxon>Bacteria</taxon>
        <taxon>Pseudomonadati</taxon>
        <taxon>Bacteroidota</taxon>
        <taxon>Flavobacteriia</taxon>
        <taxon>Flavobacteriales</taxon>
        <taxon>Flavobacteriaceae</taxon>
        <taxon>Postechiella</taxon>
    </lineage>
</organism>
<evidence type="ECO:0000313" key="2">
    <source>
        <dbReference type="Proteomes" id="UP001501496"/>
    </source>
</evidence>
<dbReference type="SUPFAM" id="SSF53448">
    <property type="entry name" value="Nucleotide-diphospho-sugar transferases"/>
    <property type="match status" value="1"/>
</dbReference>
<proteinExistence type="predicted"/>
<dbReference type="PANTHER" id="PTHR36529:SF1">
    <property type="entry name" value="GLYCOSYLTRANSFERASE"/>
    <property type="match status" value="1"/>
</dbReference>
<evidence type="ECO:0000313" key="1">
    <source>
        <dbReference type="EMBL" id="GAA4238614.1"/>
    </source>
</evidence>
<keyword evidence="2" id="KW-1185">Reference proteome</keyword>
<gene>
    <name evidence="1" type="ORF">GCM10022291_29760</name>
</gene>
<dbReference type="InterPro" id="IPR018641">
    <property type="entry name" value="Trfase_1_rSAM/seldom-assoc"/>
</dbReference>
<dbReference type="InterPro" id="IPR029044">
    <property type="entry name" value="Nucleotide-diphossugar_trans"/>
</dbReference>
<protein>
    <recommendedName>
        <fullName evidence="3">DUF2064 domain-containing protein</fullName>
    </recommendedName>
</protein>
<dbReference type="Gene3D" id="3.90.550.10">
    <property type="entry name" value="Spore Coat Polysaccharide Biosynthesis Protein SpsA, Chain A"/>
    <property type="match status" value="1"/>
</dbReference>
<reference evidence="2" key="1">
    <citation type="journal article" date="2019" name="Int. J. Syst. Evol. Microbiol.">
        <title>The Global Catalogue of Microorganisms (GCM) 10K type strain sequencing project: providing services to taxonomists for standard genome sequencing and annotation.</title>
        <authorList>
            <consortium name="The Broad Institute Genomics Platform"/>
            <consortium name="The Broad Institute Genome Sequencing Center for Infectious Disease"/>
            <person name="Wu L."/>
            <person name="Ma J."/>
        </authorList>
    </citation>
    <scope>NUCLEOTIDE SEQUENCE [LARGE SCALE GENOMIC DNA]</scope>
    <source>
        <strain evidence="2">JCM 17630</strain>
    </source>
</reference>